<name>A0ACB7GAV7_MANES</name>
<keyword evidence="2" id="KW-1185">Reference proteome</keyword>
<reference evidence="2" key="1">
    <citation type="journal article" date="2016" name="Nat. Biotechnol.">
        <title>Sequencing wild and cultivated cassava and related species reveals extensive interspecific hybridization and genetic diversity.</title>
        <authorList>
            <person name="Bredeson J.V."/>
            <person name="Lyons J.B."/>
            <person name="Prochnik S.E."/>
            <person name="Wu G.A."/>
            <person name="Ha C.M."/>
            <person name="Edsinger-Gonzales E."/>
            <person name="Grimwood J."/>
            <person name="Schmutz J."/>
            <person name="Rabbi I.Y."/>
            <person name="Egesi C."/>
            <person name="Nauluvula P."/>
            <person name="Lebot V."/>
            <person name="Ndunguru J."/>
            <person name="Mkamilo G."/>
            <person name="Bart R.S."/>
            <person name="Setter T.L."/>
            <person name="Gleadow R.M."/>
            <person name="Kulakow P."/>
            <person name="Ferguson M.E."/>
            <person name="Rounsley S."/>
            <person name="Rokhsar D.S."/>
        </authorList>
    </citation>
    <scope>NUCLEOTIDE SEQUENCE [LARGE SCALE GENOMIC DNA]</scope>
    <source>
        <strain evidence="2">cv. AM560-2</strain>
    </source>
</reference>
<protein>
    <submittedName>
        <fullName evidence="1">Uncharacterized protein</fullName>
    </submittedName>
</protein>
<evidence type="ECO:0000313" key="1">
    <source>
        <dbReference type="EMBL" id="KAG8637056.1"/>
    </source>
</evidence>
<evidence type="ECO:0000313" key="2">
    <source>
        <dbReference type="Proteomes" id="UP000091857"/>
    </source>
</evidence>
<organism evidence="1 2">
    <name type="scientific">Manihot esculenta</name>
    <name type="common">Cassava</name>
    <name type="synonym">Jatropha manihot</name>
    <dbReference type="NCBI Taxonomy" id="3983"/>
    <lineage>
        <taxon>Eukaryota</taxon>
        <taxon>Viridiplantae</taxon>
        <taxon>Streptophyta</taxon>
        <taxon>Embryophyta</taxon>
        <taxon>Tracheophyta</taxon>
        <taxon>Spermatophyta</taxon>
        <taxon>Magnoliopsida</taxon>
        <taxon>eudicotyledons</taxon>
        <taxon>Gunneridae</taxon>
        <taxon>Pentapetalae</taxon>
        <taxon>rosids</taxon>
        <taxon>fabids</taxon>
        <taxon>Malpighiales</taxon>
        <taxon>Euphorbiaceae</taxon>
        <taxon>Crotonoideae</taxon>
        <taxon>Manihoteae</taxon>
        <taxon>Manihot</taxon>
    </lineage>
</organism>
<sequence>MPSPSSGGDYQETRNDDLEEMVSRVMYTSGGDDAELRDNIAEGFAEGEDMEIRGELGLEPEINPQDGYMIQNNEDIPFSSPTPQYSPQNSPESVVDSVSSSSIPLEINRASDLLMAVSLGPEENKTKISKLANSAMEELVRKALKGEPLWQRQAVLDSEIEILNEAEYIREFRAFDASLEEIMRMIEVGDPQSFATLDANCDFSGECHQKPSLSSREAEPDALQTEASREIGFVNVNATTIVEWLMDLKQWSSAFSKIVSRASILGVLSNGIGTGNYHETLQVIRAEFHMPTPLVPARECQFARYCKQVESNTWGVVDVSLENIFPYPQVSFRRRPSGCLIQEMPNGESKVTWVEHVEVDNRQVHRIFHPFVLSGFAYCARRWLTTLIRHCEWVATLISQNAHFLFVEGGLVSQHGKENLLRLAERMMRSFCADFSACSNNLWIPMPVSGGEDFRVMTKSITAAISGCATATIAFTSSLWLPLPPRRVFDFLRREDSRNKWDLLSQELEIQELTHIIKGDNPDNRISVLQANSDSSLIEILYLQESYSDPTALYVVYAPMDIFSVAAILKGGSPDYVNILPSGFVIHPATQVMNYNGEEVGGSLLTVAFHIVDGFSMEDSLYIPRESVDTVCRILTETVILIKAAVLADDS</sequence>
<dbReference type="Proteomes" id="UP000091857">
    <property type="component" value="Chromosome 15"/>
</dbReference>
<comment type="caution">
    <text evidence="1">The sequence shown here is derived from an EMBL/GenBank/DDBJ whole genome shotgun (WGS) entry which is preliminary data.</text>
</comment>
<accession>A0ACB7GAV7</accession>
<dbReference type="EMBL" id="CM004401">
    <property type="protein sequence ID" value="KAG8637056.1"/>
    <property type="molecule type" value="Genomic_DNA"/>
</dbReference>
<proteinExistence type="predicted"/>
<gene>
    <name evidence="1" type="ORF">MANES_15G074900v8</name>
</gene>